<name>A0A2N5MBQ3_9BACI</name>
<evidence type="ECO:0000259" key="1">
    <source>
        <dbReference type="Pfam" id="PF13524"/>
    </source>
</evidence>
<dbReference type="OrthoDB" id="3199616at2"/>
<keyword evidence="3" id="KW-1185">Reference proteome</keyword>
<dbReference type="EMBL" id="PGUY01000002">
    <property type="protein sequence ID" value="PLT31790.1"/>
    <property type="molecule type" value="Genomic_DNA"/>
</dbReference>
<organism evidence="2 3">
    <name type="scientific">Peribacillus deserti</name>
    <dbReference type="NCBI Taxonomy" id="673318"/>
    <lineage>
        <taxon>Bacteria</taxon>
        <taxon>Bacillati</taxon>
        <taxon>Bacillota</taxon>
        <taxon>Bacilli</taxon>
        <taxon>Bacillales</taxon>
        <taxon>Bacillaceae</taxon>
        <taxon>Peribacillus</taxon>
    </lineage>
</organism>
<dbReference type="Pfam" id="PF13524">
    <property type="entry name" value="Glyco_trans_1_2"/>
    <property type="match status" value="1"/>
</dbReference>
<gene>
    <name evidence="2" type="ORF">CUU66_01105</name>
</gene>
<accession>A0A2N5MBQ3</accession>
<dbReference type="AlphaFoldDB" id="A0A2N5MBQ3"/>
<feature type="domain" description="Spore protein YkvP/CgeB glycosyl transferase-like" evidence="1">
    <location>
        <begin position="3"/>
        <end position="81"/>
    </location>
</feature>
<evidence type="ECO:0000313" key="3">
    <source>
        <dbReference type="Proteomes" id="UP000234748"/>
    </source>
</evidence>
<dbReference type="Proteomes" id="UP000234748">
    <property type="component" value="Unassembled WGS sequence"/>
</dbReference>
<protein>
    <recommendedName>
        <fullName evidence="1">Spore protein YkvP/CgeB glycosyl transferase-like domain-containing protein</fullName>
    </recommendedName>
</protein>
<comment type="caution">
    <text evidence="2">The sequence shown here is derived from an EMBL/GenBank/DDBJ whole genome shotgun (WGS) entry which is preliminary data.</text>
</comment>
<proteinExistence type="predicted"/>
<reference evidence="2 3" key="1">
    <citation type="submission" date="2017-11" db="EMBL/GenBank/DDBJ databases">
        <title>Comparitive Functional Genomics of Dry Heat Resistant strains isolated from the Viking Spacecraft.</title>
        <authorList>
            <person name="Seuylemezian A."/>
            <person name="Cooper K."/>
            <person name="Vaishampayan P."/>
        </authorList>
    </citation>
    <scope>NUCLEOTIDE SEQUENCE [LARGE SCALE GENOMIC DNA]</scope>
    <source>
        <strain evidence="2 3">V1-29</strain>
    </source>
</reference>
<sequence>MYTLKLRDFDATMSGGLYITHRNPDLANLFKEGYEAEYYLTVEEAAKKIKYYLENPAKTEEIGINAYNKAREKYTWESRLKVVFDFIRS</sequence>
<evidence type="ECO:0000313" key="2">
    <source>
        <dbReference type="EMBL" id="PLT31790.1"/>
    </source>
</evidence>
<dbReference type="InterPro" id="IPR055259">
    <property type="entry name" value="YkvP/CgeB_Glyco_trans-like"/>
</dbReference>
<dbReference type="SUPFAM" id="SSF53756">
    <property type="entry name" value="UDP-Glycosyltransferase/glycogen phosphorylase"/>
    <property type="match status" value="1"/>
</dbReference>
<dbReference type="Gene3D" id="3.40.50.2000">
    <property type="entry name" value="Glycogen Phosphorylase B"/>
    <property type="match status" value="1"/>
</dbReference>